<evidence type="ECO:0000256" key="7">
    <source>
        <dbReference type="SAM" id="MobiDB-lite"/>
    </source>
</evidence>
<dbReference type="InterPro" id="IPR001471">
    <property type="entry name" value="AP2/ERF_dom"/>
</dbReference>
<dbReference type="EMBL" id="QZWG01000006">
    <property type="protein sequence ID" value="RZC07849.1"/>
    <property type="molecule type" value="Genomic_DNA"/>
</dbReference>
<keyword evidence="5" id="KW-0539">Nucleus</keyword>
<evidence type="ECO:0000256" key="3">
    <source>
        <dbReference type="ARBA" id="ARBA00023125"/>
    </source>
</evidence>
<feature type="region of interest" description="Disordered" evidence="7">
    <location>
        <begin position="57"/>
        <end position="90"/>
    </location>
</feature>
<comment type="similarity">
    <text evidence="6">Belongs to the AP2/ERF transcription factor family. ERF subfamily.</text>
</comment>
<keyword evidence="4" id="KW-0804">Transcription</keyword>
<comment type="caution">
    <text evidence="9">The sequence shown here is derived from an EMBL/GenBank/DDBJ whole genome shotgun (WGS) entry which is preliminary data.</text>
</comment>
<organism evidence="9 10">
    <name type="scientific">Glycine soja</name>
    <name type="common">Wild soybean</name>
    <dbReference type="NCBI Taxonomy" id="3848"/>
    <lineage>
        <taxon>Eukaryota</taxon>
        <taxon>Viridiplantae</taxon>
        <taxon>Streptophyta</taxon>
        <taxon>Embryophyta</taxon>
        <taxon>Tracheophyta</taxon>
        <taxon>Spermatophyta</taxon>
        <taxon>Magnoliopsida</taxon>
        <taxon>eudicotyledons</taxon>
        <taxon>Gunneridae</taxon>
        <taxon>Pentapetalae</taxon>
        <taxon>rosids</taxon>
        <taxon>fabids</taxon>
        <taxon>Fabales</taxon>
        <taxon>Fabaceae</taxon>
        <taxon>Papilionoideae</taxon>
        <taxon>50 kb inversion clade</taxon>
        <taxon>NPAAA clade</taxon>
        <taxon>indigoferoid/millettioid clade</taxon>
        <taxon>Phaseoleae</taxon>
        <taxon>Glycine</taxon>
        <taxon>Glycine subgen. Soja</taxon>
    </lineage>
</organism>
<dbReference type="GO" id="GO:0009873">
    <property type="term" value="P:ethylene-activated signaling pathway"/>
    <property type="evidence" value="ECO:0007669"/>
    <property type="project" value="InterPro"/>
</dbReference>
<dbReference type="SMR" id="A0A445KAP9"/>
<evidence type="ECO:0000313" key="10">
    <source>
        <dbReference type="Proteomes" id="UP000289340"/>
    </source>
</evidence>
<dbReference type="SUPFAM" id="SSF54171">
    <property type="entry name" value="DNA-binding domain"/>
    <property type="match status" value="1"/>
</dbReference>
<feature type="compositionally biased region" description="Low complexity" evidence="7">
    <location>
        <begin position="57"/>
        <end position="73"/>
    </location>
</feature>
<reference evidence="9 10" key="1">
    <citation type="submission" date="2018-09" db="EMBL/GenBank/DDBJ databases">
        <title>A high-quality reference genome of wild soybean provides a powerful tool to mine soybean genomes.</title>
        <authorList>
            <person name="Xie M."/>
            <person name="Chung C.Y.L."/>
            <person name="Li M.-W."/>
            <person name="Wong F.-L."/>
            <person name="Chan T.-F."/>
            <person name="Lam H.-M."/>
        </authorList>
    </citation>
    <scope>NUCLEOTIDE SEQUENCE [LARGE SCALE GENOMIC DNA]</scope>
    <source>
        <strain evidence="10">cv. W05</strain>
        <tissue evidence="9">Hypocotyl of etiolated seedlings</tissue>
    </source>
</reference>
<proteinExistence type="inferred from homology"/>
<dbReference type="GO" id="GO:0003677">
    <property type="term" value="F:DNA binding"/>
    <property type="evidence" value="ECO:0007669"/>
    <property type="project" value="UniProtKB-KW"/>
</dbReference>
<dbReference type="SMART" id="SM00380">
    <property type="entry name" value="AP2"/>
    <property type="match status" value="1"/>
</dbReference>
<feature type="compositionally biased region" description="Basic and acidic residues" evidence="7">
    <location>
        <begin position="1"/>
        <end position="11"/>
    </location>
</feature>
<feature type="region of interest" description="Disordered" evidence="7">
    <location>
        <begin position="1"/>
        <end position="22"/>
    </location>
</feature>
<dbReference type="PANTHER" id="PTHR31190">
    <property type="entry name" value="DNA-BINDING DOMAIN"/>
    <property type="match status" value="1"/>
</dbReference>
<evidence type="ECO:0000313" key="9">
    <source>
        <dbReference type="EMBL" id="RZC07849.1"/>
    </source>
</evidence>
<dbReference type="AlphaFoldDB" id="A0A445KAP9"/>
<feature type="domain" description="AP2/ERF" evidence="8">
    <location>
        <begin position="86"/>
        <end position="143"/>
    </location>
</feature>
<dbReference type="Pfam" id="PF00847">
    <property type="entry name" value="AP2"/>
    <property type="match status" value="1"/>
</dbReference>
<dbReference type="Proteomes" id="UP000289340">
    <property type="component" value="Chromosome 6"/>
</dbReference>
<dbReference type="InterPro" id="IPR044808">
    <property type="entry name" value="ERF_plant"/>
</dbReference>
<accession>A0A445KAP9</accession>
<dbReference type="PANTHER" id="PTHR31190:SF489">
    <property type="entry name" value="ETHYLENE-RESPONSIVE TRANSCRIPTION FACTOR ERF113-RELATED"/>
    <property type="match status" value="1"/>
</dbReference>
<dbReference type="InterPro" id="IPR036955">
    <property type="entry name" value="AP2/ERF_dom_sf"/>
</dbReference>
<evidence type="ECO:0000256" key="4">
    <source>
        <dbReference type="ARBA" id="ARBA00023163"/>
    </source>
</evidence>
<evidence type="ECO:0000256" key="6">
    <source>
        <dbReference type="ARBA" id="ARBA00024343"/>
    </source>
</evidence>
<keyword evidence="2" id="KW-0805">Transcription regulation</keyword>
<keyword evidence="10" id="KW-1185">Reference proteome</keyword>
<dbReference type="FunFam" id="3.30.730.10:FF:000001">
    <property type="entry name" value="Ethylene-responsive transcription factor 2"/>
    <property type="match status" value="1"/>
</dbReference>
<comment type="subcellular location">
    <subcellularLocation>
        <location evidence="1">Nucleus</location>
    </subcellularLocation>
</comment>
<evidence type="ECO:0000259" key="8">
    <source>
        <dbReference type="PROSITE" id="PS51032"/>
    </source>
</evidence>
<dbReference type="InterPro" id="IPR016177">
    <property type="entry name" value="DNA-bd_dom_sf"/>
</dbReference>
<dbReference type="GO" id="GO:0005634">
    <property type="term" value="C:nucleus"/>
    <property type="evidence" value="ECO:0007669"/>
    <property type="project" value="UniProtKB-SubCell"/>
</dbReference>
<evidence type="ECO:0000256" key="2">
    <source>
        <dbReference type="ARBA" id="ARBA00023015"/>
    </source>
</evidence>
<dbReference type="Gene3D" id="3.30.730.10">
    <property type="entry name" value="AP2/ERF domain"/>
    <property type="match status" value="1"/>
</dbReference>
<evidence type="ECO:0000256" key="5">
    <source>
        <dbReference type="ARBA" id="ARBA00023242"/>
    </source>
</evidence>
<dbReference type="Gramene" id="XM_028380882.1">
    <property type="protein sequence ID" value="XP_028236683.1"/>
    <property type="gene ID" value="LOC114416003"/>
</dbReference>
<evidence type="ECO:0000256" key="1">
    <source>
        <dbReference type="ARBA" id="ARBA00004123"/>
    </source>
</evidence>
<dbReference type="PROSITE" id="PS51032">
    <property type="entry name" value="AP2_ERF"/>
    <property type="match status" value="1"/>
</dbReference>
<keyword evidence="3" id="KW-0238">DNA-binding</keyword>
<dbReference type="CDD" id="cd00018">
    <property type="entry name" value="AP2"/>
    <property type="match status" value="1"/>
</dbReference>
<gene>
    <name evidence="9" type="ORF">D0Y65_014878</name>
</gene>
<dbReference type="GO" id="GO:0003700">
    <property type="term" value="F:DNA-binding transcription factor activity"/>
    <property type="evidence" value="ECO:0007669"/>
    <property type="project" value="InterPro"/>
</dbReference>
<protein>
    <submittedName>
        <fullName evidence="9">Ethylene-responsive transcription factor ERF114</fullName>
    </submittedName>
</protein>
<dbReference type="PRINTS" id="PR00367">
    <property type="entry name" value="ETHRSPELEMNT"/>
</dbReference>
<feature type="region of interest" description="Disordered" evidence="7">
    <location>
        <begin position="248"/>
        <end position="269"/>
    </location>
</feature>
<name>A0A445KAP9_GLYSO</name>
<sequence>MEGRSISHSSEREEEYDLFPIYSERSQQDMSAMVSALTQVIGGSNSDSLQQHEGLLTSSHNNTSTQNNNEQSQAPQQEQGSVRRRHYRGVRQRPWGKWAAEIRDPKKAARVWLGTFETAEAAALAYDEAALRFKGSKAKLNFPERVQGTASEFGYHLTNQHSTSSHDQQASNPIITPHFATTQETYSPSHHFQYAQQQLMGGGSNSFNNNQDMLRFYGGHNMFVSSQQSASSSSSTALSQNQQDELLRFSMQFGASSHSDHSGNWRGGQ</sequence>